<protein>
    <submittedName>
        <fullName evidence="3">Uncharacterized protein</fullName>
    </submittedName>
</protein>
<dbReference type="Proteomes" id="UP001054945">
    <property type="component" value="Unassembled WGS sequence"/>
</dbReference>
<proteinExistence type="predicted"/>
<organism evidence="3 4">
    <name type="scientific">Caerostris extrusa</name>
    <name type="common">Bark spider</name>
    <name type="synonym">Caerostris bankana</name>
    <dbReference type="NCBI Taxonomy" id="172846"/>
    <lineage>
        <taxon>Eukaryota</taxon>
        <taxon>Metazoa</taxon>
        <taxon>Ecdysozoa</taxon>
        <taxon>Arthropoda</taxon>
        <taxon>Chelicerata</taxon>
        <taxon>Arachnida</taxon>
        <taxon>Araneae</taxon>
        <taxon>Araneomorphae</taxon>
        <taxon>Entelegynae</taxon>
        <taxon>Araneoidea</taxon>
        <taxon>Araneidae</taxon>
        <taxon>Caerostris</taxon>
    </lineage>
</organism>
<evidence type="ECO:0000313" key="3">
    <source>
        <dbReference type="EMBL" id="GIY78799.1"/>
    </source>
</evidence>
<feature type="region of interest" description="Disordered" evidence="2">
    <location>
        <begin position="98"/>
        <end position="176"/>
    </location>
</feature>
<reference evidence="3 4" key="1">
    <citation type="submission" date="2021-06" db="EMBL/GenBank/DDBJ databases">
        <title>Caerostris extrusa draft genome.</title>
        <authorList>
            <person name="Kono N."/>
            <person name="Arakawa K."/>
        </authorList>
    </citation>
    <scope>NUCLEOTIDE SEQUENCE [LARGE SCALE GENOMIC DNA]</scope>
</reference>
<gene>
    <name evidence="3" type="ORF">CEXT_409031</name>
</gene>
<feature type="compositionally biased region" description="Basic residues" evidence="2">
    <location>
        <begin position="150"/>
        <end position="171"/>
    </location>
</feature>
<evidence type="ECO:0000313" key="4">
    <source>
        <dbReference type="Proteomes" id="UP001054945"/>
    </source>
</evidence>
<name>A0AAV4WAE4_CAEEX</name>
<keyword evidence="4" id="KW-1185">Reference proteome</keyword>
<accession>A0AAV4WAE4</accession>
<keyword evidence="1" id="KW-0175">Coiled coil</keyword>
<evidence type="ECO:0000256" key="1">
    <source>
        <dbReference type="SAM" id="Coils"/>
    </source>
</evidence>
<sequence length="434" mass="49266">MLFPFPLVKDTMHRIYVSKTHSIESSACHGLIESSVCHGLIESSPVCHELIESSSIRRGLIESSLTIDIFAWFCLIGVTKGEQAFLRATPFPEYDIEHTESEEGGSTSDGSSKKKGGSTSDESSKKKGGSTSDGSSKKKGGSTSEGSSKKTGKGKTKKQVRLSIKPKKPSKKSLLQKQVTQLEEELAGVSKDLGEREVQLKEVRGKHGRELESKEACVEHLGRVLRRKTEELAEVQDRLQWVRDLTELMQQRAYDLKRSIDRNRQVKKSIFLQQYAELEDKLSRLEEVRLKRNSQLAHLKRVDDNLQVKTNVDRGEKREDNKMHVRNMLQKREEFENLMDNIGSNSMDVFQLSLPVYARQQLDDNIYLRQKCESISEDLLRLQEHSRHLKEVRNNLDLEMETQNSTEAKLIELDSSLGARKTVFSLKSTICSSA</sequence>
<comment type="caution">
    <text evidence="3">The sequence shown here is derived from an EMBL/GenBank/DDBJ whole genome shotgun (WGS) entry which is preliminary data.</text>
</comment>
<dbReference type="AlphaFoldDB" id="A0AAV4WAE4"/>
<evidence type="ECO:0000256" key="2">
    <source>
        <dbReference type="SAM" id="MobiDB-lite"/>
    </source>
</evidence>
<feature type="coiled-coil region" evidence="1">
    <location>
        <begin position="268"/>
        <end position="295"/>
    </location>
</feature>
<dbReference type="EMBL" id="BPLR01015798">
    <property type="protein sequence ID" value="GIY78799.1"/>
    <property type="molecule type" value="Genomic_DNA"/>
</dbReference>